<evidence type="ECO:0000259" key="1">
    <source>
        <dbReference type="Pfam" id="PF01548"/>
    </source>
</evidence>
<feature type="domain" description="Transposase IS110-like N-terminal" evidence="1">
    <location>
        <begin position="3"/>
        <end position="86"/>
    </location>
</feature>
<dbReference type="EMBL" id="RAPF01000001">
    <property type="protein sequence ID" value="RKF23032.1"/>
    <property type="molecule type" value="Genomic_DNA"/>
</dbReference>
<evidence type="ECO:0000313" key="2">
    <source>
        <dbReference type="EMBL" id="RKF23032.1"/>
    </source>
</evidence>
<dbReference type="PANTHER" id="PTHR33055">
    <property type="entry name" value="TRANSPOSASE FOR INSERTION SEQUENCE ELEMENT IS1111A"/>
    <property type="match status" value="1"/>
</dbReference>
<keyword evidence="3" id="KW-1185">Reference proteome</keyword>
<evidence type="ECO:0000313" key="3">
    <source>
        <dbReference type="Proteomes" id="UP000284395"/>
    </source>
</evidence>
<dbReference type="OrthoDB" id="8261795at2"/>
<gene>
    <name evidence="2" type="ORF">D6851_00525</name>
</gene>
<comment type="caution">
    <text evidence="2">The sequence shown here is derived from an EMBL/GenBank/DDBJ whole genome shotgun (WGS) entry which is preliminary data.</text>
</comment>
<dbReference type="GO" id="GO:0004803">
    <property type="term" value="F:transposase activity"/>
    <property type="evidence" value="ECO:0007669"/>
    <property type="project" value="InterPro"/>
</dbReference>
<reference evidence="2 3" key="1">
    <citation type="submission" date="2018-09" db="EMBL/GenBank/DDBJ databases">
        <title>Altererythrobacter spongiae sp. nov., isolated from a marine sponge.</title>
        <authorList>
            <person name="Zhuang L."/>
            <person name="Luo L."/>
        </authorList>
    </citation>
    <scope>NUCLEOTIDE SEQUENCE [LARGE SCALE GENOMIC DNA]</scope>
    <source>
        <strain evidence="2 3">HN-Y73</strain>
    </source>
</reference>
<organism evidence="2 3">
    <name type="scientific">Altericroceibacterium spongiae</name>
    <dbReference type="NCBI Taxonomy" id="2320269"/>
    <lineage>
        <taxon>Bacteria</taxon>
        <taxon>Pseudomonadati</taxon>
        <taxon>Pseudomonadota</taxon>
        <taxon>Alphaproteobacteria</taxon>
        <taxon>Sphingomonadales</taxon>
        <taxon>Erythrobacteraceae</taxon>
        <taxon>Altericroceibacterium</taxon>
    </lineage>
</organism>
<dbReference type="InterPro" id="IPR047650">
    <property type="entry name" value="Transpos_IS110"/>
</dbReference>
<dbReference type="GO" id="GO:0003677">
    <property type="term" value="F:DNA binding"/>
    <property type="evidence" value="ECO:0007669"/>
    <property type="project" value="InterPro"/>
</dbReference>
<dbReference type="Proteomes" id="UP000284395">
    <property type="component" value="Unassembled WGS sequence"/>
</dbReference>
<protein>
    <recommendedName>
        <fullName evidence="1">Transposase IS110-like N-terminal domain-containing protein</fullName>
    </recommendedName>
</protein>
<dbReference type="Pfam" id="PF01548">
    <property type="entry name" value="DEDD_Tnp_IS110"/>
    <property type="match status" value="1"/>
</dbReference>
<sequence>MWRVLKDAGFNVSVIAASRIPRGYAAAAKNDRLDAVKLATYYARGLLRPIAIPSVEQEGYRALVRCRKRIAESRGKIKQKIKGFLRASGLDEPHSIQEWSLAASAD</sequence>
<name>A0A420EQT1_9SPHN</name>
<dbReference type="InterPro" id="IPR002525">
    <property type="entry name" value="Transp_IS110-like_N"/>
</dbReference>
<proteinExistence type="predicted"/>
<dbReference type="AlphaFoldDB" id="A0A420EQT1"/>
<accession>A0A420EQT1</accession>
<dbReference type="GO" id="GO:0006313">
    <property type="term" value="P:DNA transposition"/>
    <property type="evidence" value="ECO:0007669"/>
    <property type="project" value="InterPro"/>
</dbReference>
<dbReference type="PANTHER" id="PTHR33055:SF13">
    <property type="entry name" value="TRANSPOSASE"/>
    <property type="match status" value="1"/>
</dbReference>
<dbReference type="RefSeq" id="WP_120322935.1">
    <property type="nucleotide sequence ID" value="NZ_RAPF01000001.1"/>
</dbReference>